<feature type="region of interest" description="Disordered" evidence="2">
    <location>
        <begin position="1550"/>
        <end position="1627"/>
    </location>
</feature>
<dbReference type="PANTHER" id="PTHR21597">
    <property type="entry name" value="THO2 PROTEIN"/>
    <property type="match status" value="1"/>
</dbReference>
<keyword evidence="6" id="KW-1185">Reference proteome</keyword>
<dbReference type="PANTHER" id="PTHR21597:SF0">
    <property type="entry name" value="THO COMPLEX SUBUNIT 2"/>
    <property type="match status" value="1"/>
</dbReference>
<reference evidence="6" key="1">
    <citation type="submission" date="2016-11" db="EMBL/GenBank/DDBJ databases">
        <authorList>
            <person name="Guldener U."/>
        </authorList>
    </citation>
    <scope>NUCLEOTIDE SEQUENCE [LARGE SCALE GENOMIC DNA]</scope>
</reference>
<dbReference type="InterPro" id="IPR021418">
    <property type="entry name" value="THO_THOC2_C"/>
</dbReference>
<dbReference type="Proteomes" id="UP000183365">
    <property type="component" value="Unassembled WGS sequence"/>
</dbReference>
<feature type="coiled-coil region" evidence="1">
    <location>
        <begin position="1224"/>
        <end position="1309"/>
    </location>
</feature>
<protein>
    <recommendedName>
        <fullName evidence="7">THO complex subunit 2</fullName>
    </recommendedName>
</protein>
<evidence type="ECO:0008006" key="7">
    <source>
        <dbReference type="Google" id="ProtNLM"/>
    </source>
</evidence>
<organism evidence="5 6">
    <name type="scientific">Hanseniaspora guilliermondii</name>
    <dbReference type="NCBI Taxonomy" id="56406"/>
    <lineage>
        <taxon>Eukaryota</taxon>
        <taxon>Fungi</taxon>
        <taxon>Dikarya</taxon>
        <taxon>Ascomycota</taxon>
        <taxon>Saccharomycotina</taxon>
        <taxon>Saccharomycetes</taxon>
        <taxon>Saccharomycodales</taxon>
        <taxon>Saccharomycodaceae</taxon>
        <taxon>Hanseniaspora</taxon>
    </lineage>
</organism>
<evidence type="ECO:0000259" key="3">
    <source>
        <dbReference type="Pfam" id="PF11262"/>
    </source>
</evidence>
<evidence type="ECO:0000256" key="2">
    <source>
        <dbReference type="SAM" id="MobiDB-lite"/>
    </source>
</evidence>
<dbReference type="Pfam" id="PF11732">
    <property type="entry name" value="Thoc2"/>
    <property type="match status" value="1"/>
</dbReference>
<dbReference type="GO" id="GO:0003729">
    <property type="term" value="F:mRNA binding"/>
    <property type="evidence" value="ECO:0007669"/>
    <property type="project" value="TreeGrafter"/>
</dbReference>
<evidence type="ECO:0000259" key="4">
    <source>
        <dbReference type="Pfam" id="PF11732"/>
    </source>
</evidence>
<dbReference type="GO" id="GO:0006406">
    <property type="term" value="P:mRNA export from nucleus"/>
    <property type="evidence" value="ECO:0007669"/>
    <property type="project" value="InterPro"/>
</dbReference>
<feature type="domain" description="THO complex subunitTHOC2 N-terminal" evidence="4">
    <location>
        <begin position="711"/>
        <end position="784"/>
    </location>
</feature>
<accession>A0A1L0B180</accession>
<feature type="domain" description="THO complex subunitTHOC2 C-terminal" evidence="3">
    <location>
        <begin position="1035"/>
        <end position="1202"/>
    </location>
</feature>
<dbReference type="InterPro" id="IPR040007">
    <property type="entry name" value="Tho2"/>
</dbReference>
<dbReference type="InterPro" id="IPR021726">
    <property type="entry name" value="THO_THOC2_N"/>
</dbReference>
<feature type="compositionally biased region" description="Basic and acidic residues" evidence="2">
    <location>
        <begin position="1603"/>
        <end position="1627"/>
    </location>
</feature>
<dbReference type="Pfam" id="PF11262">
    <property type="entry name" value="Tho2"/>
    <property type="match status" value="1"/>
</dbReference>
<dbReference type="GO" id="GO:0006397">
    <property type="term" value="P:mRNA processing"/>
    <property type="evidence" value="ECO:0007669"/>
    <property type="project" value="InterPro"/>
</dbReference>
<dbReference type="EMBL" id="FQNF01000041">
    <property type="protein sequence ID" value="SGZ40176.1"/>
    <property type="molecule type" value="Genomic_DNA"/>
</dbReference>
<feature type="compositionally biased region" description="Basic and acidic residues" evidence="2">
    <location>
        <begin position="1550"/>
        <end position="1589"/>
    </location>
</feature>
<dbReference type="VEuPathDB" id="FungiDB:HGUI_02376"/>
<keyword evidence="1" id="KW-0175">Coiled coil</keyword>
<dbReference type="GO" id="GO:0000445">
    <property type="term" value="C:THO complex part of transcription export complex"/>
    <property type="evidence" value="ECO:0007669"/>
    <property type="project" value="TreeGrafter"/>
</dbReference>
<proteinExistence type="predicted"/>
<evidence type="ECO:0000313" key="5">
    <source>
        <dbReference type="EMBL" id="SGZ40176.1"/>
    </source>
</evidence>
<sequence>MSDIQAKLDVFNFNVNEQISKIKNSTIDPERLEKIKTKLPLDDIFNYQLKSSVLSLLENTVLKAAEELRNKSSLMKTSSMNSIMISNPLGEYFKEFIIELFEIAQSSESLKYTLKYIIDTISRVDKYSSFTSSLFLCYLIDANEHSYYPSDYAEHAAFISEFCTDYLFSIKYSRVTNNDMHEVYTYLQKKDVKNSIFSFKPTDLAHTFVFSNSYAVVSTGWCLLTHYTEALTKDGSVLVNNTFSEFYKNVIFKNIESCLQEYKISDLDYLDYLIRVLAHYLKKNTKIKIIDKKLRTIVVYLLKSDFGIRNKDHILYSLSKQFSAGVSRVSVLKQTIEDLYDGKVDPPDGRVSRSAALKRDDMDNLTYLNMGFAWVSLIFIHEGLFDLKTLLNEFSKYHSMNDVLLERLSFYYKKNWDDYVVNLREEDSRSSESALASATVLTASRDDEFASNEIEQTDLKASTQSTEIQKKTNIYFEQGSDNLMYKIPLKYFPHVLLMSAFLKVQCFKDAAHILASFDYFFLGVDDIEEFFAGMLSSYSKELIGQEKLTLEEKIERNSYYWLFSGDGKLNLDNQKLSVDEFFKISAITITNGFSPSSIRSLFDSISHLMSHCRKSDDQSFYGDTLNSLAECVINQLIPRCLYSSPSISSNLFMLLKKLDAKVRHELYNTFAKKVINENQSLKEINSLQQKQIKRFLKVVNVDNLSSQLEVLANMVNINPFVTLSNCLVLAESYDMISTMLVQSMKHFSDFSLDVLEYTILKRLNIDRPFISEEEGLALPWFAKICSLITSGFSLHSRFHINEILNFIISKVTNLELSAVFILDSFLTGSSSCLYLTDVQDELAILNAGNEKTRNIALEKVGLGQRQKNSKLAKLFSKKFNDKSRALLIFESLIPMTFEIFYDSFQTINKINNVYDMVIRVQRLLIDVFSYNGSHDYFIHCFDVPNIMSNPSFEFVSDAWKALILRKSPRNLQKSLLPELANNSLFEFFWYHNLSDLSILAIEHTPETQRGNLNVEMFPRVELRGLNKFHERSYNTEDLLLFLEKCIFMNSILGVAEAIYSAEFIFRVLSHSDLLKLLTLTFTDKFITKVVIGISSNESKFFAAFIKRVFMILPSYYETLTGEQLQAFKEHIALITKSLTGELADLILDEEYINCRNAIQILNECVNYLPPIDIFIKVLVDAIEKRLLTENRKELMAPLNAVLGFSKSKLKKCEKYSNFCNDYKLDSQLMKIDEILELLRAVEEQKLKIKQYTDELDSLDSEQKTAKARLLEKKKSIELEASSNKRLNDGEDLRKEAKKVKLNYEDDEANIVSKPEVTEPIVAKGSRFEGFDNPPTETVQKPSPILMLPKEPKSKLSNKLQDQLENADFKKYIEFKNIDGIKIPLDFNNARVFAFLESSLEADTKYMSYIVPMLKESRLTRMVETCCEIMQEKPMYFINGLLYMLIHVFTISGKMEYKQKLIDLWNKVDLSHNLKVPMDELRSMWLRLNNLKKSHYDRRLPYSYVEQIDIHVQYFTSFKEYRITDDRLLDVFFKKKYPDSAFARCTTELKDTGRRDEDKQRSGRREEDRQRNGRREGDRHRGGRQRDEGRGASGYDRGYGYQSSRDEPENRFSRRQNDRKYYRESRRY</sequence>
<gene>
    <name evidence="5" type="ORF">HGUI_02376</name>
</gene>
<name>A0A1L0B180_9ASCO</name>
<dbReference type="OrthoDB" id="3972783at2759"/>
<evidence type="ECO:0000256" key="1">
    <source>
        <dbReference type="SAM" id="Coils"/>
    </source>
</evidence>
<evidence type="ECO:0000313" key="6">
    <source>
        <dbReference type="Proteomes" id="UP000183365"/>
    </source>
</evidence>